<dbReference type="VEuPathDB" id="TrichDB:TVAGG3_0770380"/>
<dbReference type="RefSeq" id="XP_001584130.1">
    <property type="nucleotide sequence ID" value="XM_001584080.1"/>
</dbReference>
<keyword evidence="2" id="KW-1185">Reference proteome</keyword>
<dbReference type="KEGG" id="tva:5468703"/>
<dbReference type="VEuPathDB" id="TrichDB:TVAG_183810"/>
<accession>A2D9B8</accession>
<name>A2D9B8_TRIV3</name>
<gene>
    <name evidence="1" type="ORF">TVAG_183810</name>
</gene>
<sequence length="115" mass="12740">MNDNKLSVSNCVFANNTQGPDSLFGTYTSSSVITVTNSQIITNYTTMHLGQGTFSIQDPTIPDIVLHLLATDLCPTGEFLFGNATMKPTSYETTEMNLRNENDKYLYIILPAMFD</sequence>
<evidence type="ECO:0000313" key="1">
    <source>
        <dbReference type="EMBL" id="EAY23144.1"/>
    </source>
</evidence>
<proteinExistence type="predicted"/>
<dbReference type="AlphaFoldDB" id="A2D9B8"/>
<dbReference type="EMBL" id="DS113180">
    <property type="protein sequence ID" value="EAY23144.1"/>
    <property type="molecule type" value="Genomic_DNA"/>
</dbReference>
<organism evidence="1 2">
    <name type="scientific">Trichomonas vaginalis (strain ATCC PRA-98 / G3)</name>
    <dbReference type="NCBI Taxonomy" id="412133"/>
    <lineage>
        <taxon>Eukaryota</taxon>
        <taxon>Metamonada</taxon>
        <taxon>Parabasalia</taxon>
        <taxon>Trichomonadida</taxon>
        <taxon>Trichomonadidae</taxon>
        <taxon>Trichomonas</taxon>
    </lineage>
</organism>
<reference evidence="1" key="1">
    <citation type="submission" date="2006-10" db="EMBL/GenBank/DDBJ databases">
        <authorList>
            <person name="Amadeo P."/>
            <person name="Zhao Q."/>
            <person name="Wortman J."/>
            <person name="Fraser-Liggett C."/>
            <person name="Carlton J."/>
        </authorList>
    </citation>
    <scope>NUCLEOTIDE SEQUENCE</scope>
    <source>
        <strain evidence="1">G3</strain>
    </source>
</reference>
<evidence type="ECO:0000313" key="2">
    <source>
        <dbReference type="Proteomes" id="UP000001542"/>
    </source>
</evidence>
<protein>
    <submittedName>
        <fullName evidence="1">Uncharacterized protein</fullName>
    </submittedName>
</protein>
<dbReference type="Proteomes" id="UP000001542">
    <property type="component" value="Unassembled WGS sequence"/>
</dbReference>
<dbReference type="InParanoid" id="A2D9B8"/>
<reference evidence="1" key="2">
    <citation type="journal article" date="2007" name="Science">
        <title>Draft genome sequence of the sexually transmitted pathogen Trichomonas vaginalis.</title>
        <authorList>
            <person name="Carlton J.M."/>
            <person name="Hirt R.P."/>
            <person name="Silva J.C."/>
            <person name="Delcher A.L."/>
            <person name="Schatz M."/>
            <person name="Zhao Q."/>
            <person name="Wortman J.R."/>
            <person name="Bidwell S.L."/>
            <person name="Alsmark U.C.M."/>
            <person name="Besteiro S."/>
            <person name="Sicheritz-Ponten T."/>
            <person name="Noel C.J."/>
            <person name="Dacks J.B."/>
            <person name="Foster P.G."/>
            <person name="Simillion C."/>
            <person name="Van de Peer Y."/>
            <person name="Miranda-Saavedra D."/>
            <person name="Barton G.J."/>
            <person name="Westrop G.D."/>
            <person name="Mueller S."/>
            <person name="Dessi D."/>
            <person name="Fiori P.L."/>
            <person name="Ren Q."/>
            <person name="Paulsen I."/>
            <person name="Zhang H."/>
            <person name="Bastida-Corcuera F.D."/>
            <person name="Simoes-Barbosa A."/>
            <person name="Brown M.T."/>
            <person name="Hayes R.D."/>
            <person name="Mukherjee M."/>
            <person name="Okumura C.Y."/>
            <person name="Schneider R."/>
            <person name="Smith A.J."/>
            <person name="Vanacova S."/>
            <person name="Villalvazo M."/>
            <person name="Haas B.J."/>
            <person name="Pertea M."/>
            <person name="Feldblyum T.V."/>
            <person name="Utterback T.R."/>
            <person name="Shu C.L."/>
            <person name="Osoegawa K."/>
            <person name="de Jong P.J."/>
            <person name="Hrdy I."/>
            <person name="Horvathova L."/>
            <person name="Zubacova Z."/>
            <person name="Dolezal P."/>
            <person name="Malik S.B."/>
            <person name="Logsdon J.M. Jr."/>
            <person name="Henze K."/>
            <person name="Gupta A."/>
            <person name="Wang C.C."/>
            <person name="Dunne R.L."/>
            <person name="Upcroft J.A."/>
            <person name="Upcroft P."/>
            <person name="White O."/>
            <person name="Salzberg S.L."/>
            <person name="Tang P."/>
            <person name="Chiu C.-H."/>
            <person name="Lee Y.-S."/>
            <person name="Embley T.M."/>
            <person name="Coombs G.H."/>
            <person name="Mottram J.C."/>
            <person name="Tachezy J."/>
            <person name="Fraser-Liggett C.M."/>
            <person name="Johnson P.J."/>
        </authorList>
    </citation>
    <scope>NUCLEOTIDE SEQUENCE [LARGE SCALE GENOMIC DNA]</scope>
    <source>
        <strain evidence="1">G3</strain>
    </source>
</reference>